<dbReference type="EMBL" id="CP118615">
    <property type="protein sequence ID" value="WDZ87783.1"/>
    <property type="molecule type" value="Genomic_DNA"/>
</dbReference>
<dbReference type="Pfam" id="PF14742">
    <property type="entry name" value="GDE_N_bis"/>
    <property type="match status" value="1"/>
</dbReference>
<dbReference type="Pfam" id="PF22422">
    <property type="entry name" value="MGH1-like_GH"/>
    <property type="match status" value="1"/>
</dbReference>
<dbReference type="InterPro" id="IPR008928">
    <property type="entry name" value="6-hairpin_glycosidase_sf"/>
</dbReference>
<organism evidence="3 4">
    <name type="scientific">Micromonospora cathayae</name>
    <dbReference type="NCBI Taxonomy" id="3028804"/>
    <lineage>
        <taxon>Bacteria</taxon>
        <taxon>Bacillati</taxon>
        <taxon>Actinomycetota</taxon>
        <taxon>Actinomycetes</taxon>
        <taxon>Micromonosporales</taxon>
        <taxon>Micromonosporaceae</taxon>
        <taxon>Micromonospora</taxon>
    </lineage>
</organism>
<keyword evidence="4" id="KW-1185">Reference proteome</keyword>
<feature type="domain" description="Putative glycogen debranching enzyme N-terminal" evidence="1">
    <location>
        <begin position="11"/>
        <end position="190"/>
    </location>
</feature>
<dbReference type="SUPFAM" id="SSF48208">
    <property type="entry name" value="Six-hairpin glycosidases"/>
    <property type="match status" value="1"/>
</dbReference>
<dbReference type="InterPro" id="IPR012341">
    <property type="entry name" value="6hp_glycosidase-like_sf"/>
</dbReference>
<dbReference type="Gene3D" id="1.50.10.10">
    <property type="match status" value="1"/>
</dbReference>
<reference evidence="3 4" key="1">
    <citation type="submission" date="2023-02" db="EMBL/GenBank/DDBJ databases">
        <authorList>
            <person name="Mo P."/>
        </authorList>
    </citation>
    <scope>NUCLEOTIDE SEQUENCE [LARGE SCALE GENOMIC DNA]</scope>
    <source>
        <strain evidence="3 4">HUAS 3</strain>
    </source>
</reference>
<dbReference type="Proteomes" id="UP001219605">
    <property type="component" value="Chromosome"/>
</dbReference>
<name>A0ABY7ZZA8_9ACTN</name>
<protein>
    <submittedName>
        <fullName evidence="3">Glycogen debranching N-terminal domain-containing protein</fullName>
    </submittedName>
</protein>
<gene>
    <name evidence="3" type="ORF">PVK37_15930</name>
</gene>
<dbReference type="InterPro" id="IPR032856">
    <property type="entry name" value="GDE_N_bis"/>
</dbReference>
<proteinExistence type="predicted"/>
<accession>A0ABY7ZZA8</accession>
<dbReference type="InterPro" id="IPR054491">
    <property type="entry name" value="MGH1-like_GH"/>
</dbReference>
<evidence type="ECO:0000259" key="1">
    <source>
        <dbReference type="Pfam" id="PF14742"/>
    </source>
</evidence>
<evidence type="ECO:0000313" key="3">
    <source>
        <dbReference type="EMBL" id="WDZ87783.1"/>
    </source>
</evidence>
<feature type="domain" description="Mannosylglycerate hydrolase MGH1-like glycoside hydrolase" evidence="2">
    <location>
        <begin position="420"/>
        <end position="589"/>
    </location>
</feature>
<evidence type="ECO:0000313" key="4">
    <source>
        <dbReference type="Proteomes" id="UP001219605"/>
    </source>
</evidence>
<dbReference type="RefSeq" id="WP_275034793.1">
    <property type="nucleotide sequence ID" value="NZ_CP118615.1"/>
</dbReference>
<sequence length="689" mass="77263">MREERVHVMVGNIFAVSDAEGDMEHDPHRPVGLFSFDTRFLSRWVLTIDGERFHALSRDDMSYFETRFLLVPGTASHYVDADVSVLRHRSLDDSFNERITVLNHSSEPAAFVVRLEIGTDFADTAEISAPRRRPIEITARPEQRELRMRYERKRFSRETVVRTTQPAEIDRTGLTFRIEIEPNGAWATDVHVEMLLRTGAGRDMRTDLEAHRQKIREDMREDLARFLDRAPTLVAERSTVCTAYRRSLLDLAALRYTPLSYTAAVPVAGMPWSMTLYGRDALITAIQTLPFVPEFSPAVLRMLALAQGGQLDDFHEEEPGKILAGVRYGERGAFGEDPTTIYYGAADTTPLFVILLDEYERWSGDAALIRELRHPARMALDWLDEYGDPLGDGYLRYQRRNTDSGLVDQCWKNSGEAIVGQDGREPGFPRATCELQGYAYDAKLRGARLAREFWNDPAYARRLEREAEQLRERFNRDFWLPHRQAYALALGPDGEPVDAIASNLGHLLWSGIVDADRADAVVGHLLGPELFTGWGIRTLGRRQRRYNPVGAHVGAVWPFDNALAAAGLRRYRFDAEAARVAEGVLDMAVHFDGRLPELIAGYDRQVTKYPVPLPAGGSPQAWSAGAALMMLSTLLGLRPCAGNLLVDPALPEGFGRVELLDIPGRWGHADAYGRDRAAVPVGGPARSPR</sequence>
<evidence type="ECO:0000259" key="2">
    <source>
        <dbReference type="Pfam" id="PF22422"/>
    </source>
</evidence>